<comment type="subcellular location">
    <subcellularLocation>
        <location evidence="1">Cell inner membrane</location>
    </subcellularLocation>
</comment>
<evidence type="ECO:0000313" key="8">
    <source>
        <dbReference type="Proteomes" id="UP000064967"/>
    </source>
</evidence>
<evidence type="ECO:0000256" key="2">
    <source>
        <dbReference type="ARBA" id="ARBA00022475"/>
    </source>
</evidence>
<keyword evidence="5" id="KW-0472">Membrane</keyword>
<dbReference type="Proteomes" id="UP000064967">
    <property type="component" value="Chromosome"/>
</dbReference>
<protein>
    <submittedName>
        <fullName evidence="7">Lipid A biosynthesis lauroyl acyltransferase</fullName>
    </submittedName>
</protein>
<dbReference type="CDD" id="cd07984">
    <property type="entry name" value="LPLAT_LABLAT-like"/>
    <property type="match status" value="1"/>
</dbReference>
<keyword evidence="8" id="KW-1185">Reference proteome</keyword>
<gene>
    <name evidence="7" type="ORF">AKJ09_08885</name>
</gene>
<reference evidence="7 8" key="1">
    <citation type="submission" date="2015-08" db="EMBL/GenBank/DDBJ databases">
        <authorList>
            <person name="Babu N.S."/>
            <person name="Beckwith C.J."/>
            <person name="Beseler K.G."/>
            <person name="Brison A."/>
            <person name="Carone J.V."/>
            <person name="Caskin T.P."/>
            <person name="Diamond M."/>
            <person name="Durham M.E."/>
            <person name="Foxe J.M."/>
            <person name="Go M."/>
            <person name="Henderson B.A."/>
            <person name="Jones I.B."/>
            <person name="McGettigan J.A."/>
            <person name="Micheletti S.J."/>
            <person name="Nasrallah M.E."/>
            <person name="Ortiz D."/>
            <person name="Piller C.R."/>
            <person name="Privatt S.R."/>
            <person name="Schneider S.L."/>
            <person name="Sharp S."/>
            <person name="Smith T.C."/>
            <person name="Stanton J.D."/>
            <person name="Ullery H.E."/>
            <person name="Wilson R.J."/>
            <person name="Serrano M.G."/>
            <person name="Buck G."/>
            <person name="Lee V."/>
            <person name="Wang Y."/>
            <person name="Carvalho R."/>
            <person name="Voegtly L."/>
            <person name="Shi R."/>
            <person name="Duckworth R."/>
            <person name="Johnson A."/>
            <person name="Loviza R."/>
            <person name="Walstead R."/>
            <person name="Shah Z."/>
            <person name="Kiflezghi M."/>
            <person name="Wade K."/>
            <person name="Ball S.L."/>
            <person name="Bradley K.W."/>
            <person name="Asai D.J."/>
            <person name="Bowman C.A."/>
            <person name="Russell D.A."/>
            <person name="Pope W.H."/>
            <person name="Jacobs-Sera D."/>
            <person name="Hendrix R.W."/>
            <person name="Hatfull G.F."/>
        </authorList>
    </citation>
    <scope>NUCLEOTIDE SEQUENCE [LARGE SCALE GENOMIC DNA]</scope>
    <source>
        <strain evidence="7 8">DSM 27648</strain>
    </source>
</reference>
<dbReference type="EMBL" id="CP012333">
    <property type="protein sequence ID" value="AKV02222.1"/>
    <property type="molecule type" value="Genomic_DNA"/>
</dbReference>
<dbReference type="STRING" id="1391654.AKJ09_08885"/>
<dbReference type="AlphaFoldDB" id="A0A0K1Q991"/>
<organism evidence="7 8">
    <name type="scientific">Labilithrix luteola</name>
    <dbReference type="NCBI Taxonomy" id="1391654"/>
    <lineage>
        <taxon>Bacteria</taxon>
        <taxon>Pseudomonadati</taxon>
        <taxon>Myxococcota</taxon>
        <taxon>Polyangia</taxon>
        <taxon>Polyangiales</taxon>
        <taxon>Labilitrichaceae</taxon>
        <taxon>Labilithrix</taxon>
    </lineage>
</organism>
<evidence type="ECO:0000256" key="3">
    <source>
        <dbReference type="ARBA" id="ARBA00022519"/>
    </source>
</evidence>
<evidence type="ECO:0000256" key="4">
    <source>
        <dbReference type="ARBA" id="ARBA00022679"/>
    </source>
</evidence>
<dbReference type="InterPro" id="IPR004960">
    <property type="entry name" value="LipA_acyltrans"/>
</dbReference>
<sequence>MRRAGVAHPAARARGMYRQLGQGLLELFWLAGASEPARDSVVELDAEAAAILSAALARGPVLLAASHTGNWELAAFAAARWLRPRGRSLVVVAKALHVGAFHVFCTRLRESFGVRLVAPLGALTNTKRALRAGDVVVMPIDQVPDRERHGHRIEFLGAKALADRAPAALALAEGATMLVVAADRGEGRQRIRVLAEIPPPARKDRAGFVERATERASAALDGFVRQSPESWLWLHRRWRAPLEADRPETLSGPRKLVTTAHPG</sequence>
<dbReference type="GO" id="GO:0009247">
    <property type="term" value="P:glycolipid biosynthetic process"/>
    <property type="evidence" value="ECO:0007669"/>
    <property type="project" value="UniProtKB-ARBA"/>
</dbReference>
<dbReference type="PANTHER" id="PTHR30606">
    <property type="entry name" value="LIPID A BIOSYNTHESIS LAUROYL ACYLTRANSFERASE"/>
    <property type="match status" value="1"/>
</dbReference>
<evidence type="ECO:0000313" key="7">
    <source>
        <dbReference type="EMBL" id="AKV02222.1"/>
    </source>
</evidence>
<accession>A0A0K1Q991</accession>
<dbReference type="GO" id="GO:0005886">
    <property type="term" value="C:plasma membrane"/>
    <property type="evidence" value="ECO:0007669"/>
    <property type="project" value="UniProtKB-SubCell"/>
</dbReference>
<proteinExistence type="predicted"/>
<keyword evidence="2" id="KW-1003">Cell membrane</keyword>
<keyword evidence="4 7" id="KW-0808">Transferase</keyword>
<dbReference type="GO" id="GO:0016746">
    <property type="term" value="F:acyltransferase activity"/>
    <property type="evidence" value="ECO:0007669"/>
    <property type="project" value="UniProtKB-KW"/>
</dbReference>
<keyword evidence="3" id="KW-0997">Cell inner membrane</keyword>
<evidence type="ECO:0000256" key="5">
    <source>
        <dbReference type="ARBA" id="ARBA00023136"/>
    </source>
</evidence>
<dbReference type="KEGG" id="llu:AKJ09_08885"/>
<dbReference type="PANTHER" id="PTHR30606:SF10">
    <property type="entry name" value="PHOSPHATIDYLINOSITOL MANNOSIDE ACYLTRANSFERASE"/>
    <property type="match status" value="1"/>
</dbReference>
<evidence type="ECO:0000256" key="6">
    <source>
        <dbReference type="ARBA" id="ARBA00023315"/>
    </source>
</evidence>
<keyword evidence="6 7" id="KW-0012">Acyltransferase</keyword>
<evidence type="ECO:0000256" key="1">
    <source>
        <dbReference type="ARBA" id="ARBA00004533"/>
    </source>
</evidence>
<dbReference type="Pfam" id="PF03279">
    <property type="entry name" value="Lip_A_acyltrans"/>
    <property type="match status" value="1"/>
</dbReference>
<name>A0A0K1Q991_9BACT</name>